<protein>
    <submittedName>
        <fullName evidence="1">Uncharacterized protein</fullName>
    </submittedName>
</protein>
<proteinExistence type="predicted"/>
<dbReference type="Proteomes" id="UP000441399">
    <property type="component" value="Unassembled WGS sequence"/>
</dbReference>
<dbReference type="AlphaFoldDB" id="A0A5S9P648"/>
<evidence type="ECO:0000313" key="1">
    <source>
        <dbReference type="EMBL" id="CAA0098900.1"/>
    </source>
</evidence>
<reference evidence="1 2" key="1">
    <citation type="submission" date="2019-11" db="EMBL/GenBank/DDBJ databases">
        <authorList>
            <person name="Holert J."/>
        </authorList>
    </citation>
    <scope>NUCLEOTIDE SEQUENCE [LARGE SCALE GENOMIC DNA]</scope>
    <source>
        <strain evidence="1">SB11_3</strain>
    </source>
</reference>
<name>A0A5S9P648_9GAMM</name>
<accession>A0A5S9P648</accession>
<gene>
    <name evidence="1" type="ORF">OPDIPICF_04210</name>
</gene>
<organism evidence="1 2">
    <name type="scientific">BD1-7 clade bacterium</name>
    <dbReference type="NCBI Taxonomy" id="2029982"/>
    <lineage>
        <taxon>Bacteria</taxon>
        <taxon>Pseudomonadati</taxon>
        <taxon>Pseudomonadota</taxon>
        <taxon>Gammaproteobacteria</taxon>
        <taxon>Cellvibrionales</taxon>
        <taxon>Spongiibacteraceae</taxon>
        <taxon>BD1-7 clade</taxon>
    </lineage>
</organism>
<dbReference type="EMBL" id="CACSIO010000005">
    <property type="protein sequence ID" value="CAA0098900.1"/>
    <property type="molecule type" value="Genomic_DNA"/>
</dbReference>
<evidence type="ECO:0000313" key="2">
    <source>
        <dbReference type="Proteomes" id="UP000441399"/>
    </source>
</evidence>
<keyword evidence="2" id="KW-1185">Reference proteome</keyword>
<sequence>MGHFDAYHRSVPWQRLLRIKNKAAAKRNAKGRMAYLSAVDRYYVNLDATQELIINREWVDDEFLCRCSAFPCFIPADSVLC</sequence>